<protein>
    <submittedName>
        <fullName evidence="1">Uncharacterized protein</fullName>
    </submittedName>
</protein>
<keyword evidence="2" id="KW-1185">Reference proteome</keyword>
<dbReference type="AlphaFoldDB" id="A0A401TPI6"/>
<comment type="caution">
    <text evidence="1">The sequence shown here is derived from an EMBL/GenBank/DDBJ whole genome shotgun (WGS) entry which is preliminary data.</text>
</comment>
<organism evidence="1 2">
    <name type="scientific">Chiloscyllium punctatum</name>
    <name type="common">Brownbanded bambooshark</name>
    <name type="synonym">Hemiscyllium punctatum</name>
    <dbReference type="NCBI Taxonomy" id="137246"/>
    <lineage>
        <taxon>Eukaryota</taxon>
        <taxon>Metazoa</taxon>
        <taxon>Chordata</taxon>
        <taxon>Craniata</taxon>
        <taxon>Vertebrata</taxon>
        <taxon>Chondrichthyes</taxon>
        <taxon>Elasmobranchii</taxon>
        <taxon>Galeomorphii</taxon>
        <taxon>Galeoidea</taxon>
        <taxon>Orectolobiformes</taxon>
        <taxon>Hemiscylliidae</taxon>
        <taxon>Chiloscyllium</taxon>
    </lineage>
</organism>
<accession>A0A401TPI6</accession>
<dbReference type="Proteomes" id="UP000287033">
    <property type="component" value="Unassembled WGS sequence"/>
</dbReference>
<reference evidence="1 2" key="1">
    <citation type="journal article" date="2018" name="Nat. Ecol. Evol.">
        <title>Shark genomes provide insights into elasmobranch evolution and the origin of vertebrates.</title>
        <authorList>
            <person name="Hara Y"/>
            <person name="Yamaguchi K"/>
            <person name="Onimaru K"/>
            <person name="Kadota M"/>
            <person name="Koyanagi M"/>
            <person name="Keeley SD"/>
            <person name="Tatsumi K"/>
            <person name="Tanaka K"/>
            <person name="Motone F"/>
            <person name="Kageyama Y"/>
            <person name="Nozu R"/>
            <person name="Adachi N"/>
            <person name="Nishimura O"/>
            <person name="Nakagawa R"/>
            <person name="Tanegashima C"/>
            <person name="Kiyatake I"/>
            <person name="Matsumoto R"/>
            <person name="Murakumo K"/>
            <person name="Nishida K"/>
            <person name="Terakita A"/>
            <person name="Kuratani S"/>
            <person name="Sato K"/>
            <person name="Hyodo S Kuraku.S."/>
        </authorList>
    </citation>
    <scope>NUCLEOTIDE SEQUENCE [LARGE SCALE GENOMIC DNA]</scope>
</reference>
<name>A0A401TPI6_CHIPU</name>
<sequence length="207" mass="22945">RLLQFRIERCVVGKCAAARRSRGLHAPDRRIRCRGILVRRSRACRLRGFDLIRPPDDETIALQGAIDLGKIGCLIARRRRGDRIASDSAGDVGAGVQPREQDLRVLRRGGSDRTAEAVGRDLDGADRGREDALLPALGNAGLPGQERGNILISDLGRHQCEDAKTETEERETGALRLVTRHKHRTLTQRLLSAIERGTSAQFDLFRC</sequence>
<evidence type="ECO:0000313" key="2">
    <source>
        <dbReference type="Proteomes" id="UP000287033"/>
    </source>
</evidence>
<feature type="non-terminal residue" evidence="1">
    <location>
        <position position="1"/>
    </location>
</feature>
<dbReference type="EMBL" id="BEZZ01133287">
    <property type="protein sequence ID" value="GCC44567.1"/>
    <property type="molecule type" value="Genomic_DNA"/>
</dbReference>
<gene>
    <name evidence="1" type="ORF">chiPu_0028517</name>
</gene>
<proteinExistence type="predicted"/>
<evidence type="ECO:0000313" key="1">
    <source>
        <dbReference type="EMBL" id="GCC44567.1"/>
    </source>
</evidence>